<dbReference type="HOGENOM" id="CLU_002600_0_0_1"/>
<dbReference type="Proteomes" id="UP000008068">
    <property type="component" value="Unassembled WGS sequence"/>
</dbReference>
<feature type="domain" description="BRCT" evidence="4">
    <location>
        <begin position="949"/>
        <end position="1001"/>
    </location>
</feature>
<evidence type="ECO:0000256" key="2">
    <source>
        <dbReference type="SAM" id="Phobius"/>
    </source>
</evidence>
<dbReference type="InterPro" id="IPR001357">
    <property type="entry name" value="BRCT_dom"/>
</dbReference>
<sequence>MRFYEALFSIVVLLIATNGVVNCDDVTSLQSIYDDLSILSRVTNAIALESAARKKSVQIRDVIAEVLQVHKGNFSELAKLDPTFLMSTVNGIQKLSNQVLISSSERISMEDLHSTLDLADLLYYIINAFENGMVLDSSVIVEELSSREETLLICEPKLVQTLASFSMILKGVIKEEHLEKDLIIEIQQSKNKIMACVEKIIDYGKTVNENSLFSSPFQELEEIADYVRDVVDKNLVDNFKKLLEKLKKIFLENMKILEVKEETRASSMIKMAIGLVTNTLKQGIFEHSQHNVLTAGFPEIEDMTRVISDIKSDWFRKKVSQGKSTKVLETALEPFSVFAKKMVNLEESWSDFSRKFRNSKDFLQTISLRLEQMEKFQYSKNEEKYLLSLIRSFQECSPEFKTGFDKKVLESFYENFKQLKPYTETIQALKEWSDEARNEFSSNTLDIFLEEFTKKGLEDESSDEMKEEIKEIINYEPAKALFLQFEILNEHQKSYYIFKNKAVNLSVSVENLVDVSGLSKAAECFKKQNFDTTQLKKDTSYLLEVHRMTDGRLHKLLKNILDKFSKMKKDLLETEDFVKGVASRRNTESNQSSLLLQLKDSQKLSSHLGNGMRILKHMAAALDQKSAIMESTKYDEKINDLIRTNSPVEYVRKFWKDPIPKIARLVQDLEQLDETAKSLRHKDLAAISQIFEEATKVQGIPEVFPFINQQLSQKNTDFMSAYNNTEILKSLDMDFSSHKGELNAALLSLNNIKGFFDDFFELSPKKKAVSYPDTQTLSVSLVIFVCLAIFFLLLFMDRYEGKNVLIDAVREINPVNLLNSIKKGAYINVCNKFGNTPLHVATKRGYVELVEILVKNGADRTFLNTQNKTPEQMIPENYHETEKEKIERFEKIEKIYSKYRNKNFKKRFPDEFPTSSFHIYIDEHTEDNLTNAFTTKFQSITSDEILPTTTHFIVKTNNDVLETDDINMLAWVFSGVIIVKESWMAECLKNKKMIAKDCNYLVEKVKYKGIVYDTVIQWSNAMAKGTTPYLCGVHVVIVMKECPNMVALSTIITNQGGTVLDRFPEKESYNKGAHPYLHNHLGPIFIIHDGSVDLTIYRNDVDKMFTILTESEFLMFMLKREINLNTSPNPMSVLVDGDD</sequence>
<dbReference type="Gene3D" id="1.25.40.20">
    <property type="entry name" value="Ankyrin repeat-containing domain"/>
    <property type="match status" value="1"/>
</dbReference>
<dbReference type="InterPro" id="IPR053345">
    <property type="entry name" value="Ankyrin_repeat-containing"/>
</dbReference>
<dbReference type="FunCoup" id="G0MEX7">
    <property type="interactions" value="1899"/>
</dbReference>
<reference evidence="6" key="1">
    <citation type="submission" date="2011-07" db="EMBL/GenBank/DDBJ databases">
        <authorList>
            <consortium name="Caenorhabditis brenneri Sequencing and Analysis Consortium"/>
            <person name="Wilson R.K."/>
        </authorList>
    </citation>
    <scope>NUCLEOTIDE SEQUENCE [LARGE SCALE GENOMIC DNA]</scope>
    <source>
        <strain evidence="6">PB2801</strain>
    </source>
</reference>
<protein>
    <recommendedName>
        <fullName evidence="4">BRCT domain-containing protein</fullName>
    </recommendedName>
</protein>
<gene>
    <name evidence="5" type="ORF">CAEBREN_04490</name>
</gene>
<dbReference type="InterPro" id="IPR002110">
    <property type="entry name" value="Ankyrin_rpt"/>
</dbReference>
<dbReference type="Pfam" id="PF02206">
    <property type="entry name" value="WSN"/>
    <property type="match status" value="1"/>
</dbReference>
<dbReference type="InterPro" id="IPR003125">
    <property type="entry name" value="WSN"/>
</dbReference>
<keyword evidence="2" id="KW-1133">Transmembrane helix</keyword>
<feature type="transmembrane region" description="Helical" evidence="2">
    <location>
        <begin position="777"/>
        <end position="796"/>
    </location>
</feature>
<dbReference type="Pfam" id="PF00533">
    <property type="entry name" value="BRCT"/>
    <property type="match status" value="1"/>
</dbReference>
<dbReference type="Gene3D" id="3.40.50.10190">
    <property type="entry name" value="BRCT domain"/>
    <property type="match status" value="1"/>
</dbReference>
<feature type="signal peptide" evidence="3">
    <location>
        <begin position="1"/>
        <end position="23"/>
    </location>
</feature>
<dbReference type="SUPFAM" id="SSF48403">
    <property type="entry name" value="Ankyrin repeat"/>
    <property type="match status" value="1"/>
</dbReference>
<dbReference type="OrthoDB" id="539213at2759"/>
<evidence type="ECO:0000256" key="1">
    <source>
        <dbReference type="PROSITE-ProRule" id="PRU00023"/>
    </source>
</evidence>
<keyword evidence="6" id="KW-1185">Reference proteome</keyword>
<feature type="repeat" description="ANK" evidence="1">
    <location>
        <begin position="833"/>
        <end position="865"/>
    </location>
</feature>
<dbReference type="InParanoid" id="G0MEX7"/>
<keyword evidence="1" id="KW-0040">ANK repeat</keyword>
<dbReference type="OMA" id="GAYINVC"/>
<accession>G0MEX7</accession>
<feature type="chain" id="PRO_5003403157" description="BRCT domain-containing protein" evidence="3">
    <location>
        <begin position="24"/>
        <end position="1139"/>
    </location>
</feature>
<dbReference type="PROSITE" id="PS50297">
    <property type="entry name" value="ANK_REP_REGION"/>
    <property type="match status" value="1"/>
</dbReference>
<evidence type="ECO:0000256" key="3">
    <source>
        <dbReference type="SAM" id="SignalP"/>
    </source>
</evidence>
<dbReference type="STRING" id="135651.G0MEX7"/>
<dbReference type="SUPFAM" id="SSF52113">
    <property type="entry name" value="BRCT domain"/>
    <property type="match status" value="1"/>
</dbReference>
<evidence type="ECO:0000259" key="4">
    <source>
        <dbReference type="PROSITE" id="PS50172"/>
    </source>
</evidence>
<name>G0MEX7_CAEBE</name>
<organism evidence="6">
    <name type="scientific">Caenorhabditis brenneri</name>
    <name type="common">Nematode worm</name>
    <dbReference type="NCBI Taxonomy" id="135651"/>
    <lineage>
        <taxon>Eukaryota</taxon>
        <taxon>Metazoa</taxon>
        <taxon>Ecdysozoa</taxon>
        <taxon>Nematoda</taxon>
        <taxon>Chromadorea</taxon>
        <taxon>Rhabditida</taxon>
        <taxon>Rhabditina</taxon>
        <taxon>Rhabditomorpha</taxon>
        <taxon>Rhabditoidea</taxon>
        <taxon>Rhabditidae</taxon>
        <taxon>Peloderinae</taxon>
        <taxon>Caenorhabditis</taxon>
    </lineage>
</organism>
<keyword evidence="2" id="KW-0812">Transmembrane</keyword>
<proteinExistence type="predicted"/>
<dbReference type="AlphaFoldDB" id="G0MEX7"/>
<evidence type="ECO:0000313" key="6">
    <source>
        <dbReference type="Proteomes" id="UP000008068"/>
    </source>
</evidence>
<evidence type="ECO:0000313" key="5">
    <source>
        <dbReference type="EMBL" id="EGT52041.1"/>
    </source>
</evidence>
<keyword evidence="3" id="KW-0732">Signal</keyword>
<dbReference type="InterPro" id="IPR036770">
    <property type="entry name" value="Ankyrin_rpt-contain_sf"/>
</dbReference>
<dbReference type="InterPro" id="IPR036420">
    <property type="entry name" value="BRCT_dom_sf"/>
</dbReference>
<dbReference type="SMART" id="SM00292">
    <property type="entry name" value="BRCT"/>
    <property type="match status" value="1"/>
</dbReference>
<dbReference type="eggNOG" id="KOG4177">
    <property type="taxonomic scope" value="Eukaryota"/>
</dbReference>
<keyword evidence="2" id="KW-0472">Membrane</keyword>
<dbReference type="PROSITE" id="PS50088">
    <property type="entry name" value="ANK_REPEAT"/>
    <property type="match status" value="1"/>
</dbReference>
<dbReference type="PANTHER" id="PTHR22956:SF17">
    <property type="entry name" value="ANKYRIN REPEAT-CONTAINING PROTEIN F37A4.4-RELATED"/>
    <property type="match status" value="1"/>
</dbReference>
<dbReference type="Pfam" id="PF12796">
    <property type="entry name" value="Ank_2"/>
    <property type="match status" value="1"/>
</dbReference>
<dbReference type="PANTHER" id="PTHR22956">
    <property type="entry name" value="ANKYRIN REPEAT-CONTAINING PROTEIN F37A4.4-RELATED-RELATED"/>
    <property type="match status" value="1"/>
</dbReference>
<dbReference type="SMART" id="SM00248">
    <property type="entry name" value="ANK"/>
    <property type="match status" value="1"/>
</dbReference>
<dbReference type="EMBL" id="GL379791">
    <property type="protein sequence ID" value="EGT52041.1"/>
    <property type="molecule type" value="Genomic_DNA"/>
</dbReference>
<dbReference type="SMART" id="SM00453">
    <property type="entry name" value="WSN"/>
    <property type="match status" value="1"/>
</dbReference>
<dbReference type="PROSITE" id="PS50172">
    <property type="entry name" value="BRCT"/>
    <property type="match status" value="1"/>
</dbReference>